<feature type="domain" description="Phosphatidic acid phosphatase type 2/haloperoxidase" evidence="6">
    <location>
        <begin position="146"/>
        <end position="283"/>
    </location>
</feature>
<dbReference type="GO" id="GO:0016020">
    <property type="term" value="C:membrane"/>
    <property type="evidence" value="ECO:0007669"/>
    <property type="project" value="UniProtKB-SubCell"/>
</dbReference>
<sequence length="396" mass="44678">MVALSAKSLLSHAQYLLLAFFFLVDLYLIPSPPFPIRLLVAPLIPLACYTPYVKRFFVPFLPILTWLLTFYACKFVPISIRPPYIFVSLLPTLERILYGANLSELLSRSPNAVLDVLAWLPYGVIHFCLPFVFSASLFWFAPPGTLPVFGRAFGYMNLAGVLTQMAFPTAPPWYELLHGNSPANYSMSGSPGGLARIDQLMGTHTYTSTFSASPVVFGAFPSLHSGCATIQAAFLVHVWPNALPFACTYVLWIWWSTMYLTHHYMIDLVGGSMYAFAAYFSARRWMPRTERGRRTRWEYLGVPRVTVAEVLRSLETACEWVMLERRLVKLAEEVDNDALVRMISKLGQARFDGRDVLGEDSDEELVDLSIVVIPPSDDGEDDIDDFDRSLDVREKL</sequence>
<keyword evidence="4 5" id="KW-0472">Membrane</keyword>
<evidence type="ECO:0000313" key="7">
    <source>
        <dbReference type="EMBL" id="RUS23892.1"/>
    </source>
</evidence>
<dbReference type="CDD" id="cd03386">
    <property type="entry name" value="PAP2_Aur1_like"/>
    <property type="match status" value="1"/>
</dbReference>
<evidence type="ECO:0000256" key="1">
    <source>
        <dbReference type="ARBA" id="ARBA00004141"/>
    </source>
</evidence>
<dbReference type="Proteomes" id="UP000274822">
    <property type="component" value="Unassembled WGS sequence"/>
</dbReference>
<dbReference type="InterPro" id="IPR000326">
    <property type="entry name" value="PAP2/HPO"/>
</dbReference>
<dbReference type="SUPFAM" id="SSF48317">
    <property type="entry name" value="Acid phosphatase/Vanadium-dependent haloperoxidase"/>
    <property type="match status" value="1"/>
</dbReference>
<feature type="transmembrane region" description="Helical" evidence="5">
    <location>
        <begin position="232"/>
        <end position="255"/>
    </location>
</feature>
<name>A0A433Q2D9_9FUNG</name>
<keyword evidence="3 5" id="KW-1133">Transmembrane helix</keyword>
<dbReference type="GO" id="GO:0030148">
    <property type="term" value="P:sphingolipid biosynthetic process"/>
    <property type="evidence" value="ECO:0007669"/>
    <property type="project" value="TreeGrafter"/>
</dbReference>
<protein>
    <submittedName>
        <fullName evidence="7">Aureobasidin A resistance protein</fullName>
    </submittedName>
</protein>
<proteinExistence type="predicted"/>
<gene>
    <name evidence="7" type="ORF">BC938DRAFT_474449</name>
</gene>
<feature type="transmembrane region" description="Helical" evidence="5">
    <location>
        <begin position="60"/>
        <end position="80"/>
    </location>
</feature>
<dbReference type="Pfam" id="PF14378">
    <property type="entry name" value="PAP2_3"/>
    <property type="match status" value="1"/>
</dbReference>
<organism evidence="7 8">
    <name type="scientific">Jimgerdemannia flammicorona</name>
    <dbReference type="NCBI Taxonomy" id="994334"/>
    <lineage>
        <taxon>Eukaryota</taxon>
        <taxon>Fungi</taxon>
        <taxon>Fungi incertae sedis</taxon>
        <taxon>Mucoromycota</taxon>
        <taxon>Mucoromycotina</taxon>
        <taxon>Endogonomycetes</taxon>
        <taxon>Endogonales</taxon>
        <taxon>Endogonaceae</taxon>
        <taxon>Jimgerdemannia</taxon>
    </lineage>
</organism>
<dbReference type="Gene3D" id="1.20.144.10">
    <property type="entry name" value="Phosphatidic acid phosphatase type 2/haloperoxidase"/>
    <property type="match status" value="1"/>
</dbReference>
<feature type="transmembrane region" description="Helical" evidence="5">
    <location>
        <begin position="261"/>
        <end position="282"/>
    </location>
</feature>
<dbReference type="InterPro" id="IPR052185">
    <property type="entry name" value="IPC_Synthase-Related"/>
</dbReference>
<evidence type="ECO:0000256" key="5">
    <source>
        <dbReference type="SAM" id="Phobius"/>
    </source>
</evidence>
<accession>A0A433Q2D9</accession>
<keyword evidence="2 5" id="KW-0812">Transmembrane</keyword>
<evidence type="ECO:0000313" key="8">
    <source>
        <dbReference type="Proteomes" id="UP000274822"/>
    </source>
</evidence>
<evidence type="ECO:0000256" key="2">
    <source>
        <dbReference type="ARBA" id="ARBA00022692"/>
    </source>
</evidence>
<dbReference type="PANTHER" id="PTHR31310:SF11">
    <property type="entry name" value="INOSITOL PHOSPHORYLCERAMIDE SYNTHASE CATALYTIC SUBUNIT AUR1"/>
    <property type="match status" value="1"/>
</dbReference>
<dbReference type="GO" id="GO:0070916">
    <property type="term" value="C:inositol phosphoceramide synthase complex"/>
    <property type="evidence" value="ECO:0007669"/>
    <property type="project" value="TreeGrafter"/>
</dbReference>
<dbReference type="InterPro" id="IPR026841">
    <property type="entry name" value="Aur1/Ipt1"/>
</dbReference>
<comment type="subcellular location">
    <subcellularLocation>
        <location evidence="1">Membrane</location>
        <topology evidence="1">Multi-pass membrane protein</topology>
    </subcellularLocation>
</comment>
<evidence type="ECO:0000259" key="6">
    <source>
        <dbReference type="SMART" id="SM00014"/>
    </source>
</evidence>
<dbReference type="InterPro" id="IPR036938">
    <property type="entry name" value="PAP2/HPO_sf"/>
</dbReference>
<evidence type="ECO:0000256" key="4">
    <source>
        <dbReference type="ARBA" id="ARBA00023136"/>
    </source>
</evidence>
<comment type="caution">
    <text evidence="7">The sequence shown here is derived from an EMBL/GenBank/DDBJ whole genome shotgun (WGS) entry which is preliminary data.</text>
</comment>
<keyword evidence="8" id="KW-1185">Reference proteome</keyword>
<dbReference type="EMBL" id="RBNJ01018142">
    <property type="protein sequence ID" value="RUS23892.1"/>
    <property type="molecule type" value="Genomic_DNA"/>
</dbReference>
<evidence type="ECO:0000256" key="3">
    <source>
        <dbReference type="ARBA" id="ARBA00022989"/>
    </source>
</evidence>
<feature type="transmembrane region" description="Helical" evidence="5">
    <location>
        <begin position="12"/>
        <end position="29"/>
    </location>
</feature>
<dbReference type="PANTHER" id="PTHR31310">
    <property type="match status" value="1"/>
</dbReference>
<dbReference type="SMART" id="SM00014">
    <property type="entry name" value="acidPPc"/>
    <property type="match status" value="1"/>
</dbReference>
<feature type="transmembrane region" description="Helical" evidence="5">
    <location>
        <begin position="35"/>
        <end position="53"/>
    </location>
</feature>
<dbReference type="AlphaFoldDB" id="A0A433Q2D9"/>
<reference evidence="7 8" key="1">
    <citation type="journal article" date="2018" name="New Phytol.">
        <title>Phylogenomics of Endogonaceae and evolution of mycorrhizas within Mucoromycota.</title>
        <authorList>
            <person name="Chang Y."/>
            <person name="Desiro A."/>
            <person name="Na H."/>
            <person name="Sandor L."/>
            <person name="Lipzen A."/>
            <person name="Clum A."/>
            <person name="Barry K."/>
            <person name="Grigoriev I.V."/>
            <person name="Martin F.M."/>
            <person name="Stajich J.E."/>
            <person name="Smith M.E."/>
            <person name="Bonito G."/>
            <person name="Spatafora J.W."/>
        </authorList>
    </citation>
    <scope>NUCLEOTIDE SEQUENCE [LARGE SCALE GENOMIC DNA]</scope>
    <source>
        <strain evidence="7 8">AD002</strain>
    </source>
</reference>
<dbReference type="GO" id="GO:0006676">
    <property type="term" value="P:mannosyl diphosphorylinositol ceramide metabolic process"/>
    <property type="evidence" value="ECO:0007669"/>
    <property type="project" value="TreeGrafter"/>
</dbReference>
<feature type="transmembrane region" description="Helical" evidence="5">
    <location>
        <begin position="119"/>
        <end position="141"/>
    </location>
</feature>